<protein>
    <submittedName>
        <fullName evidence="1">Uncharacterized protein</fullName>
    </submittedName>
</protein>
<dbReference type="EMBL" id="CP000546">
    <property type="protein sequence ID" value="ABN01560.1"/>
    <property type="molecule type" value="Genomic_DNA"/>
</dbReference>
<evidence type="ECO:0000313" key="1">
    <source>
        <dbReference type="EMBL" id="ABN01560.1"/>
    </source>
</evidence>
<name>A2S5Z1_BURM9</name>
<sequence>MRAAREAMRARFAPIAREASERASIRAGEARARAVTP</sequence>
<dbReference type="Proteomes" id="UP000002283">
    <property type="component" value="Chromosome I"/>
</dbReference>
<organism evidence="1 2">
    <name type="scientific">Burkholderia mallei (strain NCTC 10229)</name>
    <dbReference type="NCBI Taxonomy" id="412022"/>
    <lineage>
        <taxon>Bacteria</taxon>
        <taxon>Pseudomonadati</taxon>
        <taxon>Pseudomonadota</taxon>
        <taxon>Betaproteobacteria</taxon>
        <taxon>Burkholderiales</taxon>
        <taxon>Burkholderiaceae</taxon>
        <taxon>Burkholderia</taxon>
        <taxon>pseudomallei group</taxon>
    </lineage>
</organism>
<reference evidence="1 2" key="1">
    <citation type="submission" date="2007-01" db="EMBL/GenBank/DDBJ databases">
        <authorList>
            <person name="DeShazer D."/>
            <person name="Woods D.E."/>
            <person name="Nierman W.C."/>
        </authorList>
    </citation>
    <scope>NUCLEOTIDE SEQUENCE [LARGE SCALE GENOMIC DNA]</scope>
    <source>
        <strain evidence="1 2">NCTC 10229</strain>
    </source>
</reference>
<dbReference type="KEGG" id="bml:BMA10229_A1378"/>
<dbReference type="HOGENOM" id="CLU_3197137_0_0_4"/>
<dbReference type="AlphaFoldDB" id="A2S5Z1"/>
<gene>
    <name evidence="1" type="ordered locus">BMA10229_A1378</name>
</gene>
<evidence type="ECO:0000313" key="2">
    <source>
        <dbReference type="Proteomes" id="UP000002283"/>
    </source>
</evidence>
<proteinExistence type="predicted"/>
<accession>A2S5Z1</accession>